<comment type="similarity">
    <text evidence="4">Belongs to the flavoredoxin family.</text>
</comment>
<evidence type="ECO:0000256" key="3">
    <source>
        <dbReference type="ARBA" id="ARBA00022643"/>
    </source>
</evidence>
<dbReference type="EMBL" id="JACPRF010000201">
    <property type="protein sequence ID" value="MBI2876540.1"/>
    <property type="molecule type" value="Genomic_DNA"/>
</dbReference>
<feature type="non-terminal residue" evidence="6">
    <location>
        <position position="180"/>
    </location>
</feature>
<sequence>MEFDPSALPWQSIYKILIGSIVPRPIGWISTVSPAGQPNLAPFSFFNGVCANPPHVLFCPMIRGSDGQTKDTLRNVRQTGEFVVNIVSEPLAQAMNLSSTEFPPEVNEFEVAGLAVAPSIKVRPPRVAASLVQFECRLAQIIDLGSGPGSGSVVIGEVVYVHVRDEMLIGGDKIRLEALR</sequence>
<dbReference type="Pfam" id="PF01613">
    <property type="entry name" value="Flavin_Reduct"/>
    <property type="match status" value="1"/>
</dbReference>
<organism evidence="6 7">
    <name type="scientific">Tectimicrobiota bacterium</name>
    <dbReference type="NCBI Taxonomy" id="2528274"/>
    <lineage>
        <taxon>Bacteria</taxon>
        <taxon>Pseudomonadati</taxon>
        <taxon>Nitrospinota/Tectimicrobiota group</taxon>
        <taxon>Candidatus Tectimicrobiota</taxon>
    </lineage>
</organism>
<dbReference type="InterPro" id="IPR002563">
    <property type="entry name" value="Flavin_Rdtase-like_dom"/>
</dbReference>
<dbReference type="SMART" id="SM00903">
    <property type="entry name" value="Flavin_Reduct"/>
    <property type="match status" value="1"/>
</dbReference>
<protein>
    <submittedName>
        <fullName evidence="6">Flavin reductase family protein</fullName>
    </submittedName>
</protein>
<dbReference type="GO" id="GO:0010181">
    <property type="term" value="F:FMN binding"/>
    <property type="evidence" value="ECO:0007669"/>
    <property type="project" value="InterPro"/>
</dbReference>
<feature type="domain" description="Flavin reductase like" evidence="5">
    <location>
        <begin position="19"/>
        <end position="174"/>
    </location>
</feature>
<dbReference type="GO" id="GO:0016646">
    <property type="term" value="F:oxidoreductase activity, acting on the CH-NH group of donors, NAD or NADP as acceptor"/>
    <property type="evidence" value="ECO:0007669"/>
    <property type="project" value="UniProtKB-ARBA"/>
</dbReference>
<dbReference type="PANTHER" id="PTHR33798">
    <property type="entry name" value="FLAVOPROTEIN OXYGENASE"/>
    <property type="match status" value="1"/>
</dbReference>
<comment type="caution">
    <text evidence="6">The sequence shown here is derived from an EMBL/GenBank/DDBJ whole genome shotgun (WGS) entry which is preliminary data.</text>
</comment>
<dbReference type="InterPro" id="IPR012349">
    <property type="entry name" value="Split_barrel_FMN-bd"/>
</dbReference>
<keyword evidence="2" id="KW-0285">Flavoprotein</keyword>
<evidence type="ECO:0000256" key="1">
    <source>
        <dbReference type="ARBA" id="ARBA00001917"/>
    </source>
</evidence>
<comment type="cofactor">
    <cofactor evidence="1">
        <name>FMN</name>
        <dbReference type="ChEBI" id="CHEBI:58210"/>
    </cofactor>
</comment>
<evidence type="ECO:0000313" key="7">
    <source>
        <dbReference type="Proteomes" id="UP000769766"/>
    </source>
</evidence>
<proteinExistence type="inferred from homology"/>
<evidence type="ECO:0000313" key="6">
    <source>
        <dbReference type="EMBL" id="MBI2876540.1"/>
    </source>
</evidence>
<evidence type="ECO:0000256" key="2">
    <source>
        <dbReference type="ARBA" id="ARBA00022630"/>
    </source>
</evidence>
<accession>A0A932FVB6</accession>
<dbReference type="Gene3D" id="2.30.110.10">
    <property type="entry name" value="Electron Transport, Fmn-binding Protein, Chain A"/>
    <property type="match status" value="1"/>
</dbReference>
<dbReference type="SUPFAM" id="SSF50475">
    <property type="entry name" value="FMN-binding split barrel"/>
    <property type="match status" value="1"/>
</dbReference>
<gene>
    <name evidence="6" type="ORF">HYY20_06630</name>
</gene>
<dbReference type="PANTHER" id="PTHR33798:SF5">
    <property type="entry name" value="FLAVIN REDUCTASE LIKE DOMAIN-CONTAINING PROTEIN"/>
    <property type="match status" value="1"/>
</dbReference>
<evidence type="ECO:0000256" key="4">
    <source>
        <dbReference type="ARBA" id="ARBA00038054"/>
    </source>
</evidence>
<dbReference type="AlphaFoldDB" id="A0A932FVB6"/>
<name>A0A932FVB6_UNCTE</name>
<keyword evidence="3" id="KW-0288">FMN</keyword>
<evidence type="ECO:0000259" key="5">
    <source>
        <dbReference type="SMART" id="SM00903"/>
    </source>
</evidence>
<reference evidence="6" key="1">
    <citation type="submission" date="2020-07" db="EMBL/GenBank/DDBJ databases">
        <title>Huge and variable diversity of episymbiotic CPR bacteria and DPANN archaea in groundwater ecosystems.</title>
        <authorList>
            <person name="He C.Y."/>
            <person name="Keren R."/>
            <person name="Whittaker M."/>
            <person name="Farag I.F."/>
            <person name="Doudna J."/>
            <person name="Cate J.H.D."/>
            <person name="Banfield J.F."/>
        </authorList>
    </citation>
    <scope>NUCLEOTIDE SEQUENCE</scope>
    <source>
        <strain evidence="6">NC_groundwater_672_Ag_B-0.1um_62_36</strain>
    </source>
</reference>
<dbReference type="Proteomes" id="UP000769766">
    <property type="component" value="Unassembled WGS sequence"/>
</dbReference>